<dbReference type="OrthoDB" id="9792935at2"/>
<dbReference type="PANTHER" id="PTHR42840:SF3">
    <property type="entry name" value="BINDING ROSSMANN FOLD OXIDOREDUCTASE, PUTATIVE (AFU_ORTHOLOGUE AFUA_2G10240)-RELATED"/>
    <property type="match status" value="1"/>
</dbReference>
<dbReference type="SUPFAM" id="SSF51735">
    <property type="entry name" value="NAD(P)-binding Rossmann-fold domains"/>
    <property type="match status" value="1"/>
</dbReference>
<dbReference type="InterPro" id="IPR055170">
    <property type="entry name" value="GFO_IDH_MocA-like_dom"/>
</dbReference>
<keyword evidence="2 5" id="KW-0560">Oxidoreductase</keyword>
<dbReference type="Proteomes" id="UP000283458">
    <property type="component" value="Unassembled WGS sequence"/>
</dbReference>
<dbReference type="EMBL" id="QYUL01000003">
    <property type="protein sequence ID" value="RJF79162.1"/>
    <property type="molecule type" value="Genomic_DNA"/>
</dbReference>
<dbReference type="Pfam" id="PF22725">
    <property type="entry name" value="GFO_IDH_MocA_C3"/>
    <property type="match status" value="1"/>
</dbReference>
<dbReference type="RefSeq" id="WP_119832619.1">
    <property type="nucleotide sequence ID" value="NZ_QYUL01000003.1"/>
</dbReference>
<evidence type="ECO:0000256" key="1">
    <source>
        <dbReference type="ARBA" id="ARBA00010928"/>
    </source>
</evidence>
<organism evidence="5 6">
    <name type="scientific">Azospirillum cavernae</name>
    <dbReference type="NCBI Taxonomy" id="2320860"/>
    <lineage>
        <taxon>Bacteria</taxon>
        <taxon>Pseudomonadati</taxon>
        <taxon>Pseudomonadota</taxon>
        <taxon>Alphaproteobacteria</taxon>
        <taxon>Rhodospirillales</taxon>
        <taxon>Azospirillaceae</taxon>
        <taxon>Azospirillum</taxon>
    </lineage>
</organism>
<evidence type="ECO:0000259" key="3">
    <source>
        <dbReference type="Pfam" id="PF01408"/>
    </source>
</evidence>
<evidence type="ECO:0000313" key="5">
    <source>
        <dbReference type="EMBL" id="RJF79162.1"/>
    </source>
</evidence>
<reference evidence="5 6" key="1">
    <citation type="submission" date="2018-09" db="EMBL/GenBank/DDBJ databases">
        <authorList>
            <person name="Zhu H."/>
        </authorList>
    </citation>
    <scope>NUCLEOTIDE SEQUENCE [LARGE SCALE GENOMIC DNA]</scope>
    <source>
        <strain evidence="5 6">K2W22B-5</strain>
    </source>
</reference>
<comment type="similarity">
    <text evidence="1">Belongs to the Gfo/Idh/MocA family.</text>
</comment>
<dbReference type="GO" id="GO:0000166">
    <property type="term" value="F:nucleotide binding"/>
    <property type="evidence" value="ECO:0007669"/>
    <property type="project" value="InterPro"/>
</dbReference>
<dbReference type="NCBIfam" id="TIGR04380">
    <property type="entry name" value="myo_inos_iolG"/>
    <property type="match status" value="1"/>
</dbReference>
<sequence>MVRFAVLGCGRIGRMHARNIKAHARADVTVVYDVATAAAQETAAAVGAKVALSVEEALADPAVDAVFVASSTDTHVDLIALAAKAGKPVLCEKPIDLDMGRVEACWAEIGPLNPLVMIGFNRRFDPSFKAVRDRIQAGEIGRLEQVVITSRDPSPPPASYVKKSGGLFRDMTIHDFDMARYLAGDIVEVQAMGANLIDPAIGAEGDIDAAMLVLRAASGALVHINNSRRSAYGYDQRIEAFGATGMLQAQNRRATTVEAWGAARTGAMDPVLDFFIERYQDAYLAEIDHFVDCVETGATPLSSFQEGREAQRLAEAAILSLRTGAVVRVADVGVSPLN</sequence>
<dbReference type="PANTHER" id="PTHR42840">
    <property type="entry name" value="NAD(P)-BINDING ROSSMANN-FOLD SUPERFAMILY PROTEIN-RELATED"/>
    <property type="match status" value="1"/>
</dbReference>
<dbReference type="InterPro" id="IPR036291">
    <property type="entry name" value="NAD(P)-bd_dom_sf"/>
</dbReference>
<keyword evidence="6" id="KW-1185">Reference proteome</keyword>
<protein>
    <submittedName>
        <fullName evidence="5">Inositol 2-dehydrogenase</fullName>
        <ecNumber evidence="5">1.1.1.18</ecNumber>
    </submittedName>
</protein>
<dbReference type="Gene3D" id="3.40.50.720">
    <property type="entry name" value="NAD(P)-binding Rossmann-like Domain"/>
    <property type="match status" value="1"/>
</dbReference>
<accession>A0A418VRQ8</accession>
<feature type="domain" description="GFO/IDH/MocA-like oxidoreductase" evidence="4">
    <location>
        <begin position="128"/>
        <end position="247"/>
    </location>
</feature>
<dbReference type="EC" id="1.1.1.18" evidence="5"/>
<dbReference type="AlphaFoldDB" id="A0A418VRQ8"/>
<feature type="domain" description="Gfo/Idh/MocA-like oxidoreductase N-terminal" evidence="3">
    <location>
        <begin position="2"/>
        <end position="106"/>
    </location>
</feature>
<name>A0A418VRQ8_9PROT</name>
<gene>
    <name evidence="5" type="primary">iolG</name>
    <name evidence="5" type="ORF">D3877_20265</name>
</gene>
<evidence type="ECO:0000256" key="2">
    <source>
        <dbReference type="ARBA" id="ARBA00023002"/>
    </source>
</evidence>
<evidence type="ECO:0000259" key="4">
    <source>
        <dbReference type="Pfam" id="PF22725"/>
    </source>
</evidence>
<dbReference type="SUPFAM" id="SSF55347">
    <property type="entry name" value="Glyceraldehyde-3-phosphate dehydrogenase-like, C-terminal domain"/>
    <property type="match status" value="1"/>
</dbReference>
<proteinExistence type="inferred from homology"/>
<dbReference type="GO" id="GO:0050112">
    <property type="term" value="F:inositol 2-dehydrogenase (NAD+) activity"/>
    <property type="evidence" value="ECO:0007669"/>
    <property type="project" value="UniProtKB-EC"/>
</dbReference>
<dbReference type="InterPro" id="IPR000683">
    <property type="entry name" value="Gfo/Idh/MocA-like_OxRdtase_N"/>
</dbReference>
<dbReference type="Gene3D" id="3.30.360.10">
    <property type="entry name" value="Dihydrodipicolinate Reductase, domain 2"/>
    <property type="match status" value="1"/>
</dbReference>
<evidence type="ECO:0000313" key="6">
    <source>
        <dbReference type="Proteomes" id="UP000283458"/>
    </source>
</evidence>
<comment type="caution">
    <text evidence="5">The sequence shown here is derived from an EMBL/GenBank/DDBJ whole genome shotgun (WGS) entry which is preliminary data.</text>
</comment>
<dbReference type="InterPro" id="IPR030827">
    <property type="entry name" value="Myo_inos_IolG"/>
</dbReference>
<dbReference type="Pfam" id="PF01408">
    <property type="entry name" value="GFO_IDH_MocA"/>
    <property type="match status" value="1"/>
</dbReference>